<feature type="transmembrane region" description="Helical" evidence="9">
    <location>
        <begin position="12"/>
        <end position="32"/>
    </location>
</feature>
<feature type="transmembrane region" description="Helical" evidence="9">
    <location>
        <begin position="285"/>
        <end position="307"/>
    </location>
</feature>
<evidence type="ECO:0000313" key="11">
    <source>
        <dbReference type="Proteomes" id="UP000305267"/>
    </source>
</evidence>
<reference evidence="10 11" key="1">
    <citation type="submission" date="2019-06" db="EMBL/GenBank/DDBJ databases">
        <title>Genome of Methylobacterium sp. 17Sr1-39.</title>
        <authorList>
            <person name="Seo T."/>
        </authorList>
    </citation>
    <scope>NUCLEOTIDE SEQUENCE [LARGE SCALE GENOMIC DNA]</scope>
    <source>
        <strain evidence="10 11">17Sr1-39</strain>
    </source>
</reference>
<dbReference type="OrthoDB" id="3185611at2"/>
<keyword evidence="11" id="KW-1185">Reference proteome</keyword>
<gene>
    <name evidence="9" type="primary">kdgT</name>
    <name evidence="10" type="ORF">FF100_02095</name>
</gene>
<keyword evidence="2 9" id="KW-0813">Transport</keyword>
<name>A0A5C4LMY5_9HYPH</name>
<feature type="transmembrane region" description="Helical" evidence="9">
    <location>
        <begin position="169"/>
        <end position="190"/>
    </location>
</feature>
<feature type="transmembrane region" description="Helical" evidence="9">
    <location>
        <begin position="258"/>
        <end position="279"/>
    </location>
</feature>
<keyword evidence="4 9" id="KW-0762">Sugar transport</keyword>
<evidence type="ECO:0000256" key="9">
    <source>
        <dbReference type="HAMAP-Rule" id="MF_00070"/>
    </source>
</evidence>
<evidence type="ECO:0000256" key="2">
    <source>
        <dbReference type="ARBA" id="ARBA00022448"/>
    </source>
</evidence>
<evidence type="ECO:0000256" key="5">
    <source>
        <dbReference type="ARBA" id="ARBA00022692"/>
    </source>
</evidence>
<dbReference type="AlphaFoldDB" id="A0A5C4LMY5"/>
<sequence length="337" mass="34314">MGEVRIKRAIERVPGGMMVVPLLVGAVIATLFPTTPKVFGSFTGALFTGALPILAVFYVCMGASIDFRATPYIVKKGGTLLVVKVGVAMILGVIFGRLLGEAPIGAGVFAGLSTLAIVAAMNDTNGGLYMALMGQYGRPRDVGAYTIMCLESGPFLTMLTLGVAGLSAFPWQTMVGSILPLVVGMILGNLDREMRAFLGRAVPVMIPFFAFALGTGLDLTKIWQAGLLGLGLGVAVVVVTGIPLFFADRLTGGTGVAGVAACSTAGNAAAVPAIIAAANPAYAEAAAPATVLVAATVVVTAILTPLATAWTARHFGEPVEPEAAAELDAAPPVPERA</sequence>
<dbReference type="RefSeq" id="WP_139033896.1">
    <property type="nucleotide sequence ID" value="NZ_VDDA01000001.1"/>
</dbReference>
<keyword evidence="5 9" id="KW-0812">Transmembrane</keyword>
<protein>
    <recommendedName>
        <fullName evidence="9">2-keto-3-deoxygluconate permease</fullName>
        <shortName evidence="9">KDG permease</shortName>
    </recommendedName>
</protein>
<dbReference type="GO" id="GO:0015649">
    <property type="term" value="F:2-keto-3-deoxygluconate:proton symporter activity"/>
    <property type="evidence" value="ECO:0007669"/>
    <property type="project" value="UniProtKB-UniRule"/>
</dbReference>
<feature type="transmembrane region" description="Helical" evidence="9">
    <location>
        <begin position="38"/>
        <end position="60"/>
    </location>
</feature>
<dbReference type="Proteomes" id="UP000305267">
    <property type="component" value="Unassembled WGS sequence"/>
</dbReference>
<feature type="transmembrane region" description="Helical" evidence="9">
    <location>
        <begin position="81"/>
        <end position="98"/>
    </location>
</feature>
<feature type="transmembrane region" description="Helical" evidence="9">
    <location>
        <begin position="222"/>
        <end position="246"/>
    </location>
</feature>
<evidence type="ECO:0000256" key="4">
    <source>
        <dbReference type="ARBA" id="ARBA00022597"/>
    </source>
</evidence>
<organism evidence="10 11">
    <name type="scientific">Methylobacterium terricola</name>
    <dbReference type="NCBI Taxonomy" id="2583531"/>
    <lineage>
        <taxon>Bacteria</taxon>
        <taxon>Pseudomonadati</taxon>
        <taxon>Pseudomonadota</taxon>
        <taxon>Alphaproteobacteria</taxon>
        <taxon>Hyphomicrobiales</taxon>
        <taxon>Methylobacteriaceae</taxon>
        <taxon>Methylobacterium</taxon>
    </lineage>
</organism>
<feature type="transmembrane region" description="Helical" evidence="9">
    <location>
        <begin position="104"/>
        <end position="121"/>
    </location>
</feature>
<evidence type="ECO:0000256" key="8">
    <source>
        <dbReference type="ARBA" id="ARBA00023136"/>
    </source>
</evidence>
<dbReference type="EMBL" id="VDDA01000001">
    <property type="protein sequence ID" value="TNC16079.1"/>
    <property type="molecule type" value="Genomic_DNA"/>
</dbReference>
<feature type="transmembrane region" description="Helical" evidence="9">
    <location>
        <begin position="142"/>
        <end position="163"/>
    </location>
</feature>
<dbReference type="InterPro" id="IPR004684">
    <property type="entry name" value="2keto-3dGluconate_permease"/>
</dbReference>
<keyword evidence="6 9" id="KW-0769">Symport</keyword>
<comment type="similarity">
    <text evidence="1 9">Belongs to the KdgT transporter family.</text>
</comment>
<comment type="function">
    <text evidence="9">Catalyzes the proton-dependent uptake of 2-keto-3-deoxygluconate (KDG) into the cell.</text>
</comment>
<dbReference type="HAMAP" id="MF_00070">
    <property type="entry name" value="KdgT"/>
    <property type="match status" value="1"/>
</dbReference>
<evidence type="ECO:0000256" key="3">
    <source>
        <dbReference type="ARBA" id="ARBA00022475"/>
    </source>
</evidence>
<evidence type="ECO:0000256" key="7">
    <source>
        <dbReference type="ARBA" id="ARBA00022989"/>
    </source>
</evidence>
<proteinExistence type="inferred from homology"/>
<accession>A0A5C4LMY5</accession>
<dbReference type="GO" id="GO:0005886">
    <property type="term" value="C:plasma membrane"/>
    <property type="evidence" value="ECO:0007669"/>
    <property type="project" value="UniProtKB-SubCell"/>
</dbReference>
<dbReference type="Pfam" id="PF03812">
    <property type="entry name" value="KdgT"/>
    <property type="match status" value="1"/>
</dbReference>
<evidence type="ECO:0000256" key="6">
    <source>
        <dbReference type="ARBA" id="ARBA00022847"/>
    </source>
</evidence>
<keyword evidence="8 9" id="KW-0472">Membrane</keyword>
<evidence type="ECO:0000256" key="1">
    <source>
        <dbReference type="ARBA" id="ARBA00006430"/>
    </source>
</evidence>
<comment type="catalytic activity">
    <reaction evidence="9">
        <text>2-dehydro-3-deoxy-D-gluconate(in) + H(+)(in) = 2-dehydro-3-deoxy-D-gluconate(out) + H(+)(out)</text>
        <dbReference type="Rhea" id="RHEA:29943"/>
        <dbReference type="ChEBI" id="CHEBI:15378"/>
        <dbReference type="ChEBI" id="CHEBI:57990"/>
    </reaction>
</comment>
<keyword evidence="3 9" id="KW-1003">Cell membrane</keyword>
<feature type="transmembrane region" description="Helical" evidence="9">
    <location>
        <begin position="197"/>
        <end position="216"/>
    </location>
</feature>
<evidence type="ECO:0000313" key="10">
    <source>
        <dbReference type="EMBL" id="TNC16079.1"/>
    </source>
</evidence>
<comment type="subcellular location">
    <subcellularLocation>
        <location evidence="9">Cell membrane</location>
        <topology evidence="9">Multi-pass membrane protein</topology>
    </subcellularLocation>
</comment>
<comment type="caution">
    <text evidence="10">The sequence shown here is derived from an EMBL/GenBank/DDBJ whole genome shotgun (WGS) entry which is preliminary data.</text>
</comment>
<keyword evidence="7 9" id="KW-1133">Transmembrane helix</keyword>